<comment type="caution">
    <text evidence="2">The sequence shown here is derived from an EMBL/GenBank/DDBJ whole genome shotgun (WGS) entry which is preliminary data.</text>
</comment>
<dbReference type="AlphaFoldDB" id="A0A7J6G1A3"/>
<reference evidence="2 3" key="1">
    <citation type="journal article" date="2020" name="bioRxiv">
        <title>Sequence and annotation of 42 cannabis genomes reveals extensive copy number variation in cannabinoid synthesis and pathogen resistance genes.</title>
        <authorList>
            <person name="Mckernan K.J."/>
            <person name="Helbert Y."/>
            <person name="Kane L.T."/>
            <person name="Ebling H."/>
            <person name="Zhang L."/>
            <person name="Liu B."/>
            <person name="Eaton Z."/>
            <person name="Mclaughlin S."/>
            <person name="Kingan S."/>
            <person name="Baybayan P."/>
            <person name="Concepcion G."/>
            <person name="Jordan M."/>
            <person name="Riva A."/>
            <person name="Barbazuk W."/>
            <person name="Harkins T."/>
        </authorList>
    </citation>
    <scope>NUCLEOTIDE SEQUENCE [LARGE SCALE GENOMIC DNA]</scope>
    <source>
        <strain evidence="3">cv. Jamaican Lion 4</strain>
        <tissue evidence="2">Leaf</tissue>
    </source>
</reference>
<protein>
    <recommendedName>
        <fullName evidence="1">F-box associated beta-propeller type 3 domain-containing protein</fullName>
    </recommendedName>
</protein>
<dbReference type="Pfam" id="PF08268">
    <property type="entry name" value="FBA_3"/>
    <property type="match status" value="1"/>
</dbReference>
<dbReference type="PANTHER" id="PTHR31111">
    <property type="entry name" value="BNAA05G37150D PROTEIN-RELATED"/>
    <property type="match status" value="1"/>
</dbReference>
<sequence length="278" mass="32537">MSMPRLLEPKLVSISSVDGEHLSRFTKIFTNEKYYTTLPFALHCNGIVCIPYLLLEESTKNIFFFNPTLRQSKIIKGLVGISNEIGCGFGYDRRRDVYKYISITILKNTFHYTVHILTLSNSTWKTINVEADDKNMWIGKYCYGNSVHLNSIIYWVKSKCVVTFDLCDEKFDMIPFSNEIMEHNYFPFANKKLVVWKDESVVLFVGGVTSVQMWVLVVSNWSWRKHLIIDATPFNRLRPLEFWSHEELLMLPEDKPIISYNIRTNTIRKDNSDDFRVA</sequence>
<dbReference type="EMBL" id="JAATIP010000084">
    <property type="protein sequence ID" value="KAF4376771.1"/>
    <property type="molecule type" value="Genomic_DNA"/>
</dbReference>
<evidence type="ECO:0000259" key="1">
    <source>
        <dbReference type="Pfam" id="PF08268"/>
    </source>
</evidence>
<dbReference type="PANTHER" id="PTHR31111:SF136">
    <property type="entry name" value="F-BOX ASSOCIATED DOMAIN-CONTAINING PROTEIN"/>
    <property type="match status" value="1"/>
</dbReference>
<feature type="domain" description="F-box associated beta-propeller type 3" evidence="1">
    <location>
        <begin position="21"/>
        <end position="237"/>
    </location>
</feature>
<accession>A0A7J6G1A3</accession>
<dbReference type="Proteomes" id="UP000525078">
    <property type="component" value="Unassembled WGS sequence"/>
</dbReference>
<gene>
    <name evidence="2" type="ORF">F8388_025642</name>
</gene>
<name>A0A7J6G1A3_CANSA</name>
<evidence type="ECO:0000313" key="2">
    <source>
        <dbReference type="EMBL" id="KAF4376771.1"/>
    </source>
</evidence>
<organism evidence="2 3">
    <name type="scientific">Cannabis sativa</name>
    <name type="common">Hemp</name>
    <name type="synonym">Marijuana</name>
    <dbReference type="NCBI Taxonomy" id="3483"/>
    <lineage>
        <taxon>Eukaryota</taxon>
        <taxon>Viridiplantae</taxon>
        <taxon>Streptophyta</taxon>
        <taxon>Embryophyta</taxon>
        <taxon>Tracheophyta</taxon>
        <taxon>Spermatophyta</taxon>
        <taxon>Magnoliopsida</taxon>
        <taxon>eudicotyledons</taxon>
        <taxon>Gunneridae</taxon>
        <taxon>Pentapetalae</taxon>
        <taxon>rosids</taxon>
        <taxon>fabids</taxon>
        <taxon>Rosales</taxon>
        <taxon>Cannabaceae</taxon>
        <taxon>Cannabis</taxon>
    </lineage>
</organism>
<evidence type="ECO:0000313" key="3">
    <source>
        <dbReference type="Proteomes" id="UP000525078"/>
    </source>
</evidence>
<dbReference type="InterPro" id="IPR013187">
    <property type="entry name" value="F-box-assoc_dom_typ3"/>
</dbReference>
<proteinExistence type="predicted"/>